<dbReference type="GO" id="GO:0005829">
    <property type="term" value="C:cytosol"/>
    <property type="evidence" value="ECO:0007669"/>
    <property type="project" value="TreeGrafter"/>
</dbReference>
<dbReference type="Gene3D" id="1.10.40.30">
    <property type="entry name" value="Fumarase/aspartase (C-terminal domain)"/>
    <property type="match status" value="1"/>
</dbReference>
<dbReference type="PRINTS" id="PR00149">
    <property type="entry name" value="FUMRATELYASE"/>
</dbReference>
<dbReference type="PRINTS" id="PR00145">
    <property type="entry name" value="ARGSUCLYASE"/>
</dbReference>
<dbReference type="GO" id="GO:0004018">
    <property type="term" value="F:N6-(1,2-dicarboxyethyl)AMP AMP-lyase (fumarate-forming) activity"/>
    <property type="evidence" value="ECO:0007669"/>
    <property type="project" value="TreeGrafter"/>
</dbReference>
<dbReference type="GO" id="GO:0044208">
    <property type="term" value="P:'de novo' AMP biosynthetic process"/>
    <property type="evidence" value="ECO:0007669"/>
    <property type="project" value="TreeGrafter"/>
</dbReference>
<dbReference type="Pfam" id="PF10397">
    <property type="entry name" value="ADSL_C"/>
    <property type="match status" value="1"/>
</dbReference>
<dbReference type="Proteomes" id="UP000237003">
    <property type="component" value="Unassembled WGS sequence"/>
</dbReference>
<organism evidence="3 4">
    <name type="scientific">Citrobacter amalonaticus</name>
    <dbReference type="NCBI Taxonomy" id="35703"/>
    <lineage>
        <taxon>Bacteria</taxon>
        <taxon>Pseudomonadati</taxon>
        <taxon>Pseudomonadota</taxon>
        <taxon>Gammaproteobacteria</taxon>
        <taxon>Enterobacterales</taxon>
        <taxon>Enterobacteriaceae</taxon>
        <taxon>Citrobacter</taxon>
    </lineage>
</organism>
<dbReference type="PANTHER" id="PTHR43172:SF1">
    <property type="entry name" value="ADENYLOSUCCINATE LYASE"/>
    <property type="match status" value="1"/>
</dbReference>
<dbReference type="InterPro" id="IPR000362">
    <property type="entry name" value="Fumarate_lyase_fam"/>
</dbReference>
<dbReference type="Gene3D" id="1.20.200.10">
    <property type="entry name" value="Fumarase/aspartase (Central domain)"/>
    <property type="match status" value="1"/>
</dbReference>
<proteinExistence type="predicted"/>
<gene>
    <name evidence="3" type="ORF">C3430_14325</name>
</gene>
<evidence type="ECO:0000313" key="3">
    <source>
        <dbReference type="EMBL" id="POU64369.1"/>
    </source>
</evidence>
<evidence type="ECO:0000256" key="1">
    <source>
        <dbReference type="ARBA" id="ARBA00023239"/>
    </source>
</evidence>
<dbReference type="SUPFAM" id="SSF48557">
    <property type="entry name" value="L-aspartase-like"/>
    <property type="match status" value="1"/>
</dbReference>
<evidence type="ECO:0000259" key="2">
    <source>
        <dbReference type="SMART" id="SM00998"/>
    </source>
</evidence>
<sequence length="448" mass="49151">MSTGMFESCITGHWFNTKAKAIWSDTGTIQAWLDVEAALAQAQARLGMIPQAGADIISRSANVELLDIEAIKNGIRETCHPFVPVLKEFERACGKEAAGYIHWGATTQNIFDTGAVLQLRSSHKLMSDFLAKTLAALRDLAATSKDYVQAGRTHGQHALPITFGFKVAGWYAELYRIEKRLNDATEDAFIVSMGGAVGTFSAMEGHGREVQEGIARLLELSSSPVPVRTSYDGVTHYVAVLGQLAAFAEKVAEELIFLQRTEIAELEESFHHGKVGSSTMAQKRNPQNAQNLVGLAQLMQSRIPLSYRSMVRMNEGDAAESNVMDVTLPEAAILSVSIAENLLNLISGLQVYPATMLENIRLTKGLILSESIMMALAKDIGRSEAHHLLYEAAMESVRHHSSFSDCIRNQLTKAKINVSIDIESLLDETRYIGEAVNCVEYVLQNLKH</sequence>
<feature type="domain" description="Adenylosuccinate lyase C-terminal" evidence="2">
    <location>
        <begin position="364"/>
        <end position="443"/>
    </location>
</feature>
<reference evidence="3 4" key="1">
    <citation type="submission" date="2018-01" db="EMBL/GenBank/DDBJ databases">
        <title>Complete genome sequences of 14 Citrobacter spp. isolated from plant in Canada.</title>
        <authorList>
            <person name="Bhandare S.G."/>
            <person name="Colavecchio A."/>
            <person name="Jeukens J."/>
            <person name="Emond-Rheault J.-G."/>
            <person name="Freschi L."/>
            <person name="Hamel J."/>
            <person name="Kukavica-Ibrulj I."/>
            <person name="Levesque R."/>
            <person name="Goodridge L."/>
        </authorList>
    </citation>
    <scope>NUCLEOTIDE SEQUENCE [LARGE SCALE GENOMIC DNA]</scope>
    <source>
        <strain evidence="3 4">S1285</strain>
    </source>
</reference>
<dbReference type="InterPro" id="IPR020557">
    <property type="entry name" value="Fumarate_lyase_CS"/>
</dbReference>
<dbReference type="AlphaFoldDB" id="A0A2S4RVJ5"/>
<name>A0A2S4RVJ5_CITAM</name>
<dbReference type="InterPro" id="IPR019468">
    <property type="entry name" value="AdenyloSucc_lyase_C"/>
</dbReference>
<comment type="caution">
    <text evidence="3">The sequence shown here is derived from an EMBL/GenBank/DDBJ whole genome shotgun (WGS) entry which is preliminary data.</text>
</comment>
<accession>A0A2S4RVJ5</accession>
<evidence type="ECO:0000313" key="4">
    <source>
        <dbReference type="Proteomes" id="UP000237003"/>
    </source>
</evidence>
<dbReference type="OrthoDB" id="9768878at2"/>
<keyword evidence="1 3" id="KW-0456">Lyase</keyword>
<dbReference type="InterPro" id="IPR008948">
    <property type="entry name" value="L-Aspartase-like"/>
</dbReference>
<dbReference type="InterPro" id="IPR022761">
    <property type="entry name" value="Fumarate_lyase_N"/>
</dbReference>
<dbReference type="SMART" id="SM00998">
    <property type="entry name" value="ADSL_C"/>
    <property type="match status" value="1"/>
</dbReference>
<dbReference type="EMBL" id="PQLX01000005">
    <property type="protein sequence ID" value="POU64369.1"/>
    <property type="molecule type" value="Genomic_DNA"/>
</dbReference>
<dbReference type="RefSeq" id="WP_103777013.1">
    <property type="nucleotide sequence ID" value="NZ_PQLX01000005.1"/>
</dbReference>
<protein>
    <submittedName>
        <fullName evidence="3">Adenylosuccinate lyase family protein</fullName>
    </submittedName>
</protein>
<dbReference type="CDD" id="cd01597">
    <property type="entry name" value="pCLME"/>
    <property type="match status" value="1"/>
</dbReference>
<dbReference type="GO" id="GO:0070626">
    <property type="term" value="F:(S)-2-(5-amino-1-(5-phospho-D-ribosyl)imidazole-4-carboxamido) succinate lyase (fumarate-forming) activity"/>
    <property type="evidence" value="ECO:0007669"/>
    <property type="project" value="TreeGrafter"/>
</dbReference>
<dbReference type="PANTHER" id="PTHR43172">
    <property type="entry name" value="ADENYLOSUCCINATE LYASE"/>
    <property type="match status" value="1"/>
</dbReference>
<dbReference type="Pfam" id="PF00206">
    <property type="entry name" value="Lyase_1"/>
    <property type="match status" value="1"/>
</dbReference>
<dbReference type="PROSITE" id="PS00163">
    <property type="entry name" value="FUMARATE_LYASES"/>
    <property type="match status" value="1"/>
</dbReference>